<name>A0A4C1V791_EUMVA</name>
<keyword evidence="2" id="KW-1185">Reference proteome</keyword>
<protein>
    <submittedName>
        <fullName evidence="1">Uncharacterized protein</fullName>
    </submittedName>
</protein>
<dbReference type="Proteomes" id="UP000299102">
    <property type="component" value="Unassembled WGS sequence"/>
</dbReference>
<accession>A0A4C1V791</accession>
<evidence type="ECO:0000313" key="1">
    <source>
        <dbReference type="EMBL" id="GBP34683.1"/>
    </source>
</evidence>
<dbReference type="EMBL" id="BGZK01000292">
    <property type="protein sequence ID" value="GBP34683.1"/>
    <property type="molecule type" value="Genomic_DNA"/>
</dbReference>
<dbReference type="AlphaFoldDB" id="A0A4C1V791"/>
<reference evidence="1 2" key="1">
    <citation type="journal article" date="2019" name="Commun. Biol.">
        <title>The bagworm genome reveals a unique fibroin gene that provides high tensile strength.</title>
        <authorList>
            <person name="Kono N."/>
            <person name="Nakamura H."/>
            <person name="Ohtoshi R."/>
            <person name="Tomita M."/>
            <person name="Numata K."/>
            <person name="Arakawa K."/>
        </authorList>
    </citation>
    <scope>NUCLEOTIDE SEQUENCE [LARGE SCALE GENOMIC DNA]</scope>
</reference>
<evidence type="ECO:0000313" key="2">
    <source>
        <dbReference type="Proteomes" id="UP000299102"/>
    </source>
</evidence>
<comment type="caution">
    <text evidence="1">The sequence shown here is derived from an EMBL/GenBank/DDBJ whole genome shotgun (WGS) entry which is preliminary data.</text>
</comment>
<gene>
    <name evidence="1" type="ORF">EVAR_31552_1</name>
</gene>
<organism evidence="1 2">
    <name type="scientific">Eumeta variegata</name>
    <name type="common">Bagworm moth</name>
    <name type="synonym">Eumeta japonica</name>
    <dbReference type="NCBI Taxonomy" id="151549"/>
    <lineage>
        <taxon>Eukaryota</taxon>
        <taxon>Metazoa</taxon>
        <taxon>Ecdysozoa</taxon>
        <taxon>Arthropoda</taxon>
        <taxon>Hexapoda</taxon>
        <taxon>Insecta</taxon>
        <taxon>Pterygota</taxon>
        <taxon>Neoptera</taxon>
        <taxon>Endopterygota</taxon>
        <taxon>Lepidoptera</taxon>
        <taxon>Glossata</taxon>
        <taxon>Ditrysia</taxon>
        <taxon>Tineoidea</taxon>
        <taxon>Psychidae</taxon>
        <taxon>Oiketicinae</taxon>
        <taxon>Eumeta</taxon>
    </lineage>
</organism>
<sequence>MQWKRPGRSARRRHKFQCYTANQHRNSNSNIGPAITIHLHTDPVGLCSWSECGPVNLPKSKIIARLDTFLAEKHACEMRMRVSNVHELNYSRREIRTPVDITISQTSVEMKPN</sequence>
<proteinExistence type="predicted"/>